<evidence type="ECO:0000256" key="2">
    <source>
        <dbReference type="SAM" id="MobiDB-lite"/>
    </source>
</evidence>
<dbReference type="InterPro" id="IPR018784">
    <property type="entry name" value="LLPH-like"/>
</dbReference>
<dbReference type="InParanoid" id="A0A067RA65"/>
<dbReference type="GO" id="GO:0001099">
    <property type="term" value="F:basal RNA polymerase II transcription machinery binding"/>
    <property type="evidence" value="ECO:0007669"/>
    <property type="project" value="TreeGrafter"/>
</dbReference>
<dbReference type="GO" id="GO:0005730">
    <property type="term" value="C:nucleolus"/>
    <property type="evidence" value="ECO:0007669"/>
    <property type="project" value="TreeGrafter"/>
</dbReference>
<name>A0A067RA65_ZOONE</name>
<dbReference type="FunCoup" id="A0A067RA65">
    <property type="interactions" value="1013"/>
</dbReference>
<evidence type="ECO:0000313" key="4">
    <source>
        <dbReference type="Proteomes" id="UP000027135"/>
    </source>
</evidence>
<dbReference type="PANTHER" id="PTHR34253:SF1">
    <property type="entry name" value="PROTEIN LLP HOMOLOG"/>
    <property type="match status" value="1"/>
</dbReference>
<proteinExistence type="inferred from homology"/>
<dbReference type="Proteomes" id="UP000027135">
    <property type="component" value="Unassembled WGS sequence"/>
</dbReference>
<accession>A0A067RA65</accession>
<dbReference type="Pfam" id="PF10169">
    <property type="entry name" value="LLPH"/>
    <property type="match status" value="1"/>
</dbReference>
<evidence type="ECO:0000313" key="3">
    <source>
        <dbReference type="EMBL" id="KDR20656.1"/>
    </source>
</evidence>
<organism evidence="3 4">
    <name type="scientific">Zootermopsis nevadensis</name>
    <name type="common">Dampwood termite</name>
    <dbReference type="NCBI Taxonomy" id="136037"/>
    <lineage>
        <taxon>Eukaryota</taxon>
        <taxon>Metazoa</taxon>
        <taxon>Ecdysozoa</taxon>
        <taxon>Arthropoda</taxon>
        <taxon>Hexapoda</taxon>
        <taxon>Insecta</taxon>
        <taxon>Pterygota</taxon>
        <taxon>Neoptera</taxon>
        <taxon>Polyneoptera</taxon>
        <taxon>Dictyoptera</taxon>
        <taxon>Blattodea</taxon>
        <taxon>Blattoidea</taxon>
        <taxon>Termitoidae</taxon>
        <taxon>Termopsidae</taxon>
        <taxon>Zootermopsis</taxon>
    </lineage>
</organism>
<dbReference type="STRING" id="136037.A0A067RA65"/>
<dbReference type="GO" id="GO:0097484">
    <property type="term" value="P:dendrite extension"/>
    <property type="evidence" value="ECO:0007669"/>
    <property type="project" value="TreeGrafter"/>
</dbReference>
<dbReference type="eggNOG" id="KOG4811">
    <property type="taxonomic scope" value="Eukaryota"/>
</dbReference>
<dbReference type="EMBL" id="KK852594">
    <property type="protein sequence ID" value="KDR20656.1"/>
    <property type="molecule type" value="Genomic_DNA"/>
</dbReference>
<protein>
    <submittedName>
        <fullName evidence="3">LLP-like protein</fullName>
    </submittedName>
</protein>
<dbReference type="OrthoDB" id="6257894at2759"/>
<evidence type="ECO:0000256" key="1">
    <source>
        <dbReference type="ARBA" id="ARBA00034118"/>
    </source>
</evidence>
<dbReference type="AlphaFoldDB" id="A0A067RA65"/>
<gene>
    <name evidence="3" type="ORF">L798_04442</name>
</gene>
<dbReference type="PANTHER" id="PTHR34253">
    <property type="entry name" value="PROTEIN LLP HOMOLOG"/>
    <property type="match status" value="1"/>
</dbReference>
<reference evidence="3 4" key="1">
    <citation type="journal article" date="2014" name="Nat. Commun.">
        <title>Molecular traces of alternative social organization in a termite genome.</title>
        <authorList>
            <person name="Terrapon N."/>
            <person name="Li C."/>
            <person name="Robertson H.M."/>
            <person name="Ji L."/>
            <person name="Meng X."/>
            <person name="Booth W."/>
            <person name="Chen Z."/>
            <person name="Childers C.P."/>
            <person name="Glastad K.M."/>
            <person name="Gokhale K."/>
            <person name="Gowin J."/>
            <person name="Gronenberg W."/>
            <person name="Hermansen R.A."/>
            <person name="Hu H."/>
            <person name="Hunt B.G."/>
            <person name="Huylmans A.K."/>
            <person name="Khalil S.M."/>
            <person name="Mitchell R.D."/>
            <person name="Munoz-Torres M.C."/>
            <person name="Mustard J.A."/>
            <person name="Pan H."/>
            <person name="Reese J.T."/>
            <person name="Scharf M.E."/>
            <person name="Sun F."/>
            <person name="Vogel H."/>
            <person name="Xiao J."/>
            <person name="Yang W."/>
            <person name="Yang Z."/>
            <person name="Yang Z."/>
            <person name="Zhou J."/>
            <person name="Zhu J."/>
            <person name="Brent C.S."/>
            <person name="Elsik C.G."/>
            <person name="Goodisman M.A."/>
            <person name="Liberles D.A."/>
            <person name="Roe R.M."/>
            <person name="Vargo E.L."/>
            <person name="Vilcinskas A."/>
            <person name="Wang J."/>
            <person name="Bornberg-Bauer E."/>
            <person name="Korb J."/>
            <person name="Zhang G."/>
            <person name="Liebig J."/>
        </authorList>
    </citation>
    <scope>NUCLEOTIDE SEQUENCE [LARGE SCALE GENOMIC DNA]</scope>
    <source>
        <tissue evidence="3">Whole organism</tissue>
    </source>
</reference>
<dbReference type="OMA" id="YGNYPVW"/>
<feature type="region of interest" description="Disordered" evidence="2">
    <location>
        <begin position="114"/>
        <end position="136"/>
    </location>
</feature>
<sequence length="136" mass="16204">MAKSLRSKWKRKMRAIKRERYGKKELALLKKVLGIDENGDTEMKDIDNIATVIDAKSIQEKRKDVPEEKSIEEAGKVLMEIDQVKPKYNKKTLRDECGNYPEWLSRREVKKRAIVNRKRKDKLKRKHIKDKQKKKN</sequence>
<keyword evidence="4" id="KW-1185">Reference proteome</keyword>
<comment type="similarity">
    <text evidence="1">Belongs to the learning-associated protein family.</text>
</comment>
<dbReference type="GO" id="GO:0003723">
    <property type="term" value="F:RNA binding"/>
    <property type="evidence" value="ECO:0007669"/>
    <property type="project" value="TreeGrafter"/>
</dbReference>